<dbReference type="Proteomes" id="UP000006727">
    <property type="component" value="Chromosome 24"/>
</dbReference>
<dbReference type="EnsemblPlants" id="Pp3c24_9560V3.2">
    <property type="protein sequence ID" value="PAC:32909760.CDS.1"/>
    <property type="gene ID" value="Pp3c24_9560"/>
</dbReference>
<sequence length="82" mass="9144">MDCWLKSRDVIIADLHNLCSFTNEQGPSYLKIGVKGWTGDIAISHPGLHCYLERENRSANPKDQIEDLILAVPDGAISHNEL</sequence>
<accession>A0A2K1IG60</accession>
<protein>
    <submittedName>
        <fullName evidence="1 2">Uncharacterized protein</fullName>
    </submittedName>
</protein>
<dbReference type="Gramene" id="Pp3c24_9560V3.1">
    <property type="protein sequence ID" value="PAC:32909759.CDS.1"/>
    <property type="gene ID" value="Pp3c24_9560"/>
</dbReference>
<reference evidence="1 3" key="2">
    <citation type="journal article" date="2018" name="Plant J.">
        <title>The Physcomitrella patens chromosome-scale assembly reveals moss genome structure and evolution.</title>
        <authorList>
            <person name="Lang D."/>
            <person name="Ullrich K.K."/>
            <person name="Murat F."/>
            <person name="Fuchs J."/>
            <person name="Jenkins J."/>
            <person name="Haas F.B."/>
            <person name="Piednoel M."/>
            <person name="Gundlach H."/>
            <person name="Van Bel M."/>
            <person name="Meyberg R."/>
            <person name="Vives C."/>
            <person name="Morata J."/>
            <person name="Symeonidi A."/>
            <person name="Hiss M."/>
            <person name="Muchero W."/>
            <person name="Kamisugi Y."/>
            <person name="Saleh O."/>
            <person name="Blanc G."/>
            <person name="Decker E.L."/>
            <person name="van Gessel N."/>
            <person name="Grimwood J."/>
            <person name="Hayes R.D."/>
            <person name="Graham S.W."/>
            <person name="Gunter L.E."/>
            <person name="McDaniel S.F."/>
            <person name="Hoernstein S.N.W."/>
            <person name="Larsson A."/>
            <person name="Li F.W."/>
            <person name="Perroud P.F."/>
            <person name="Phillips J."/>
            <person name="Ranjan P."/>
            <person name="Rokshar D.S."/>
            <person name="Rothfels C.J."/>
            <person name="Schneider L."/>
            <person name="Shu S."/>
            <person name="Stevenson D.W."/>
            <person name="Thummler F."/>
            <person name="Tillich M."/>
            <person name="Villarreal Aguilar J.C."/>
            <person name="Widiez T."/>
            <person name="Wong G.K."/>
            <person name="Wymore A."/>
            <person name="Zhang Y."/>
            <person name="Zimmer A.D."/>
            <person name="Quatrano R.S."/>
            <person name="Mayer K.F.X."/>
            <person name="Goodstein D."/>
            <person name="Casacuberta J.M."/>
            <person name="Vandepoele K."/>
            <person name="Reski R."/>
            <person name="Cuming A.C."/>
            <person name="Tuskan G.A."/>
            <person name="Maumus F."/>
            <person name="Salse J."/>
            <person name="Schmutz J."/>
            <person name="Rensing S.A."/>
        </authorList>
    </citation>
    <scope>NUCLEOTIDE SEQUENCE [LARGE SCALE GENOMIC DNA]</scope>
    <source>
        <strain evidence="2 3">cv. Gransden 2004</strain>
    </source>
</reference>
<name>A0A2K1IG60_PHYPA</name>
<reference evidence="1 3" key="1">
    <citation type="journal article" date="2008" name="Science">
        <title>The Physcomitrella genome reveals evolutionary insights into the conquest of land by plants.</title>
        <authorList>
            <person name="Rensing S."/>
            <person name="Lang D."/>
            <person name="Zimmer A."/>
            <person name="Terry A."/>
            <person name="Salamov A."/>
            <person name="Shapiro H."/>
            <person name="Nishiyama T."/>
            <person name="Perroud P.-F."/>
            <person name="Lindquist E."/>
            <person name="Kamisugi Y."/>
            <person name="Tanahashi T."/>
            <person name="Sakakibara K."/>
            <person name="Fujita T."/>
            <person name="Oishi K."/>
            <person name="Shin-I T."/>
            <person name="Kuroki Y."/>
            <person name="Toyoda A."/>
            <person name="Suzuki Y."/>
            <person name="Hashimoto A."/>
            <person name="Yamaguchi K."/>
            <person name="Sugano A."/>
            <person name="Kohara Y."/>
            <person name="Fujiyama A."/>
            <person name="Anterola A."/>
            <person name="Aoki S."/>
            <person name="Ashton N."/>
            <person name="Barbazuk W.B."/>
            <person name="Barker E."/>
            <person name="Bennetzen J."/>
            <person name="Bezanilla M."/>
            <person name="Blankenship R."/>
            <person name="Cho S.H."/>
            <person name="Dutcher S."/>
            <person name="Estelle M."/>
            <person name="Fawcett J.A."/>
            <person name="Gundlach H."/>
            <person name="Hanada K."/>
            <person name="Heyl A."/>
            <person name="Hicks K.A."/>
            <person name="Hugh J."/>
            <person name="Lohr M."/>
            <person name="Mayer K."/>
            <person name="Melkozernov A."/>
            <person name="Murata T."/>
            <person name="Nelson D."/>
            <person name="Pils B."/>
            <person name="Prigge M."/>
            <person name="Reiss B."/>
            <person name="Renner T."/>
            <person name="Rombauts S."/>
            <person name="Rushton P."/>
            <person name="Sanderfoot A."/>
            <person name="Schween G."/>
            <person name="Shiu S.-H."/>
            <person name="Stueber K."/>
            <person name="Theodoulou F.L."/>
            <person name="Tu H."/>
            <person name="Van de Peer Y."/>
            <person name="Verrier P.J."/>
            <person name="Waters E."/>
            <person name="Wood A."/>
            <person name="Yang L."/>
            <person name="Cove D."/>
            <person name="Cuming A."/>
            <person name="Hasebe M."/>
            <person name="Lucas S."/>
            <person name="Mishler D.B."/>
            <person name="Reski R."/>
            <person name="Grigoriev I."/>
            <person name="Quatrano R.S."/>
            <person name="Boore J.L."/>
        </authorList>
    </citation>
    <scope>NUCLEOTIDE SEQUENCE [LARGE SCALE GENOMIC DNA]</scope>
    <source>
        <strain evidence="2 3">cv. Gransden 2004</strain>
    </source>
</reference>
<dbReference type="EnsemblPlants" id="Pp3c24_9560V3.1">
    <property type="protein sequence ID" value="PAC:32909759.CDS.1"/>
    <property type="gene ID" value="Pp3c24_9560"/>
</dbReference>
<evidence type="ECO:0000313" key="1">
    <source>
        <dbReference type="EMBL" id="PNR28259.1"/>
    </source>
</evidence>
<dbReference type="AlphaFoldDB" id="A0A2K1IG60"/>
<dbReference type="Gramene" id="Pp3c24_9560V3.2">
    <property type="protein sequence ID" value="PAC:32909760.CDS.1"/>
    <property type="gene ID" value="Pp3c24_9560"/>
</dbReference>
<evidence type="ECO:0000313" key="2">
    <source>
        <dbReference type="EnsemblPlants" id="PAC:32909759.CDS.1"/>
    </source>
</evidence>
<organism evidence="1">
    <name type="scientific">Physcomitrium patens</name>
    <name type="common">Spreading-leaved earth moss</name>
    <name type="synonym">Physcomitrella patens</name>
    <dbReference type="NCBI Taxonomy" id="3218"/>
    <lineage>
        <taxon>Eukaryota</taxon>
        <taxon>Viridiplantae</taxon>
        <taxon>Streptophyta</taxon>
        <taxon>Embryophyta</taxon>
        <taxon>Bryophyta</taxon>
        <taxon>Bryophytina</taxon>
        <taxon>Bryopsida</taxon>
        <taxon>Funariidae</taxon>
        <taxon>Funariales</taxon>
        <taxon>Funariaceae</taxon>
        <taxon>Physcomitrium</taxon>
    </lineage>
</organism>
<keyword evidence="3" id="KW-1185">Reference proteome</keyword>
<gene>
    <name evidence="1" type="ORF">PHYPA_028851</name>
</gene>
<dbReference type="InParanoid" id="A0A2K1IG60"/>
<proteinExistence type="predicted"/>
<reference evidence="2" key="3">
    <citation type="submission" date="2020-12" db="UniProtKB">
        <authorList>
            <consortium name="EnsemblPlants"/>
        </authorList>
    </citation>
    <scope>IDENTIFICATION</scope>
</reference>
<evidence type="ECO:0000313" key="3">
    <source>
        <dbReference type="Proteomes" id="UP000006727"/>
    </source>
</evidence>
<dbReference type="EMBL" id="ABEU02000024">
    <property type="protein sequence ID" value="PNR28259.1"/>
    <property type="molecule type" value="Genomic_DNA"/>
</dbReference>